<evidence type="ECO:0000256" key="7">
    <source>
        <dbReference type="ARBA" id="ARBA00048072"/>
    </source>
</evidence>
<organism evidence="10 11">
    <name type="scientific">Agrobacterium rosae</name>
    <dbReference type="NCBI Taxonomy" id="1972867"/>
    <lineage>
        <taxon>Bacteria</taxon>
        <taxon>Pseudomonadati</taxon>
        <taxon>Pseudomonadota</taxon>
        <taxon>Alphaproteobacteria</taxon>
        <taxon>Hyphomicrobiales</taxon>
        <taxon>Rhizobiaceae</taxon>
        <taxon>Rhizobium/Agrobacterium group</taxon>
        <taxon>Agrobacterium</taxon>
    </lineage>
</organism>
<dbReference type="GO" id="GO:0046872">
    <property type="term" value="F:metal ion binding"/>
    <property type="evidence" value="ECO:0007669"/>
    <property type="project" value="UniProtKB-KW"/>
</dbReference>
<dbReference type="UniPathway" id="UPA00109">
    <property type="reaction ID" value="UER00182"/>
</dbReference>
<evidence type="ECO:0000256" key="6">
    <source>
        <dbReference type="ARBA" id="ARBA00022842"/>
    </source>
</evidence>
<evidence type="ECO:0000256" key="3">
    <source>
        <dbReference type="ARBA" id="ARBA00022679"/>
    </source>
</evidence>
<keyword evidence="3 8" id="KW-0808">Transferase</keyword>
<dbReference type="Proteomes" id="UP000187891">
    <property type="component" value="Unassembled WGS sequence"/>
</dbReference>
<evidence type="ECO:0000256" key="1">
    <source>
        <dbReference type="ARBA" id="ARBA00001946"/>
    </source>
</evidence>
<feature type="binding site" evidence="8">
    <location>
        <position position="122"/>
    </location>
    <ligand>
        <name>Mg(2+)</name>
        <dbReference type="ChEBI" id="CHEBI:18420"/>
        <note>catalytic</note>
    </ligand>
</feature>
<feature type="site" description="Important for catalytic activity and substrate specificity; stabilizes the transition state when the phosphoryl donor is PPi; prevents ATP from binding by mimicking the alpha-phosphate group of ATP" evidence="8">
    <location>
        <position position="123"/>
    </location>
</feature>
<feature type="binding site" evidence="8">
    <location>
        <begin position="324"/>
        <end position="327"/>
    </location>
    <ligand>
        <name>substrate</name>
    </ligand>
</feature>
<comment type="subcellular location">
    <subcellularLocation>
        <location evidence="8">Cytoplasm</location>
    </subcellularLocation>
</comment>
<feature type="domain" description="Phosphofructokinase" evidence="9">
    <location>
        <begin position="5"/>
        <end position="293"/>
    </location>
</feature>
<dbReference type="Pfam" id="PF00365">
    <property type="entry name" value="PFK"/>
    <property type="match status" value="1"/>
</dbReference>
<keyword evidence="8" id="KW-0963">Cytoplasm</keyword>
<comment type="subunit">
    <text evidence="8">Homodimer or homotetramer.</text>
</comment>
<dbReference type="InterPro" id="IPR035966">
    <property type="entry name" value="PKF_sf"/>
</dbReference>
<evidence type="ECO:0000259" key="9">
    <source>
        <dbReference type="Pfam" id="PF00365"/>
    </source>
</evidence>
<evidence type="ECO:0000256" key="4">
    <source>
        <dbReference type="ARBA" id="ARBA00022723"/>
    </source>
</evidence>
<dbReference type="PRINTS" id="PR00476">
    <property type="entry name" value="PHFRCTKINASE"/>
</dbReference>
<comment type="pathway">
    <text evidence="8">Carbohydrate degradation; glycolysis; D-glyceraldehyde 3-phosphate and glycerone phosphate from D-glucose: step 3/4.</text>
</comment>
<dbReference type="NCBIfam" id="NF005121">
    <property type="entry name" value="PRK06555.1"/>
    <property type="match status" value="1"/>
</dbReference>
<sequence>MAKQKVAMLTAGGLAPCLSSAVGGLIERYSDIAPDIDIVAYRSGYQGVLLGDSVAITADMREKAHLLHRYGGSPIGNSRVKLTNAADCAKRGLVKEGENPLKVAADRLASDGVTILHTIGGDDTNTTAADLAAYLGANGYDLTVVGLPKTVDNDVVPIKQSLGAWTAAEVGANFFDNVSNEQSAAPKTFVIHEVMGRHCGWLTAATARAYIQKTKGNEYVQGLLMDEKLKSIDGLYLPEMAFDIQAEAERLKKIMNDIGFVTLFVSEGAGLDSIVAERESAGDTVKRDAFGHVKIDTINVGGWFQKQFAGLIGAERTMVQKSGYYARSAPANGQDLRLIQSMVDLAVESALNKVSGVTGHDEDQGGKLRTIEFPRIKGGKHFDLSTPWFGEVMDHIGQPYKAA</sequence>
<dbReference type="EMBL" id="FMUE01000001">
    <property type="protein sequence ID" value="SCX04325.1"/>
    <property type="molecule type" value="Genomic_DNA"/>
</dbReference>
<feature type="binding site" evidence="8">
    <location>
        <begin position="150"/>
        <end position="152"/>
    </location>
    <ligand>
        <name>substrate</name>
    </ligand>
</feature>
<comment type="similarity">
    <text evidence="8">Belongs to the phosphofructokinase type A (PFKA) family. PPi-dependent PFK group II subfamily. Clade 'P' sub-subfamily.</text>
</comment>
<comment type="activity regulation">
    <text evidence="8">Non-allosteric.</text>
</comment>
<proteinExistence type="inferred from homology"/>
<dbReference type="AlphaFoldDB" id="A0A1R3TH32"/>
<comment type="function">
    <text evidence="2 8">Catalyzes the phosphorylation of D-fructose 6-phosphate, the first committing step of glycolysis. Uses inorganic phosphate (PPi) as phosphoryl donor instead of ATP like common ATP-dependent phosphofructokinases (ATP-PFKs), which renders the reaction reversible, and can thus function both in glycolysis and gluconeogenesis. Consistently, PPi-PFK can replace the enzymes of both the forward (ATP-PFK) and reverse (fructose-bisphosphatase (FBPase)) reactions.</text>
</comment>
<feature type="binding site" evidence="8">
    <location>
        <begin position="195"/>
        <end position="197"/>
    </location>
    <ligand>
        <name>substrate</name>
    </ligand>
</feature>
<dbReference type="SUPFAM" id="SSF53784">
    <property type="entry name" value="Phosphofructokinase"/>
    <property type="match status" value="1"/>
</dbReference>
<dbReference type="GO" id="GO:0005737">
    <property type="term" value="C:cytoplasm"/>
    <property type="evidence" value="ECO:0007669"/>
    <property type="project" value="UniProtKB-SubCell"/>
</dbReference>
<dbReference type="GO" id="GO:0003872">
    <property type="term" value="F:6-phosphofructokinase activity"/>
    <property type="evidence" value="ECO:0007669"/>
    <property type="project" value="UniProtKB-UniRule"/>
</dbReference>
<dbReference type="STRING" id="1907666.DSM25559_0413"/>
<dbReference type="PANTHER" id="PTHR45770">
    <property type="entry name" value="ATP-DEPENDENT 6-PHOSPHOFRUCTOKINASE 1"/>
    <property type="match status" value="1"/>
</dbReference>
<evidence type="ECO:0000313" key="10">
    <source>
        <dbReference type="EMBL" id="SCX04325.1"/>
    </source>
</evidence>
<evidence type="ECO:0000256" key="8">
    <source>
        <dbReference type="HAMAP-Rule" id="MF_01977"/>
    </source>
</evidence>
<feature type="binding site" evidence="8">
    <location>
        <position position="267"/>
    </location>
    <ligand>
        <name>substrate</name>
    </ligand>
</feature>
<dbReference type="HAMAP" id="MF_01977">
    <property type="entry name" value="Phosphofructokinase_II_P"/>
    <property type="match status" value="1"/>
</dbReference>
<evidence type="ECO:0000256" key="2">
    <source>
        <dbReference type="ARBA" id="ARBA00003138"/>
    </source>
</evidence>
<protein>
    <recommendedName>
        <fullName evidence="8">Pyrophosphate--fructose 6-phosphate 1-phosphotransferase</fullName>
        <ecNumber evidence="8">2.7.1.90</ecNumber>
    </recommendedName>
    <alternativeName>
        <fullName evidence="8">6-phosphofructokinase, pyrophosphate dependent</fullName>
    </alternativeName>
    <alternativeName>
        <fullName evidence="8">PPi-dependent phosphofructokinase</fullName>
        <shortName evidence="8">PPi-PFK</shortName>
    </alternativeName>
    <alternativeName>
        <fullName evidence="8">Pyrophosphate-dependent 6-phosphofructose-1-kinase</fullName>
    </alternativeName>
</protein>
<dbReference type="GO" id="GO:0006002">
    <property type="term" value="P:fructose 6-phosphate metabolic process"/>
    <property type="evidence" value="ECO:0007669"/>
    <property type="project" value="InterPro"/>
</dbReference>
<dbReference type="PIRSF" id="PIRSF036484">
    <property type="entry name" value="PPi-PFK_SMc01852"/>
    <property type="match status" value="1"/>
</dbReference>
<dbReference type="Gene3D" id="3.40.50.450">
    <property type="match status" value="1"/>
</dbReference>
<dbReference type="InterPro" id="IPR000023">
    <property type="entry name" value="Phosphofructokinase_dom"/>
</dbReference>
<dbReference type="InterPro" id="IPR022953">
    <property type="entry name" value="ATP_PFK"/>
</dbReference>
<keyword evidence="5 8" id="KW-0418">Kinase</keyword>
<name>A0A1R3TH32_9HYPH</name>
<reference evidence="11" key="1">
    <citation type="submission" date="2016-10" db="EMBL/GenBank/DDBJ databases">
        <authorList>
            <person name="Wibberg D."/>
        </authorList>
    </citation>
    <scope>NUCLEOTIDE SEQUENCE [LARGE SCALE GENOMIC DNA]</scope>
</reference>
<evidence type="ECO:0000256" key="5">
    <source>
        <dbReference type="ARBA" id="ARBA00022777"/>
    </source>
</evidence>
<keyword evidence="6 8" id="KW-0460">Magnesium</keyword>
<gene>
    <name evidence="8 10" type="primary">pfp</name>
    <name evidence="10" type="ORF">DSM25559_0413</name>
</gene>
<feature type="site" description="Important for catalytic activity; stabilizes the transition state when the phosphoryl donor is PPi" evidence="8">
    <location>
        <position position="149"/>
    </location>
</feature>
<keyword evidence="8" id="KW-0324">Glycolysis</keyword>
<keyword evidence="4 8" id="KW-0479">Metal-binding</keyword>
<comment type="catalytic activity">
    <reaction evidence="7 8">
        <text>beta-D-fructose 6-phosphate + diphosphate = beta-D-fructose 1,6-bisphosphate + phosphate + H(+)</text>
        <dbReference type="Rhea" id="RHEA:13613"/>
        <dbReference type="ChEBI" id="CHEBI:15378"/>
        <dbReference type="ChEBI" id="CHEBI:32966"/>
        <dbReference type="ChEBI" id="CHEBI:33019"/>
        <dbReference type="ChEBI" id="CHEBI:43474"/>
        <dbReference type="ChEBI" id="CHEBI:57634"/>
        <dbReference type="EC" id="2.7.1.90"/>
    </reaction>
</comment>
<feature type="active site" description="Proton acceptor" evidence="8">
    <location>
        <position position="152"/>
    </location>
</feature>
<dbReference type="EC" id="2.7.1.90" evidence="8"/>
<dbReference type="InterPro" id="IPR011405">
    <property type="entry name" value="PPi-PFK_SMc01852"/>
</dbReference>
<comment type="cofactor">
    <cofactor evidence="1 8">
        <name>Mg(2+)</name>
        <dbReference type="ChEBI" id="CHEBI:18420"/>
    </cofactor>
</comment>
<feature type="binding site" evidence="8">
    <location>
        <position position="13"/>
    </location>
    <ligand>
        <name>diphosphate</name>
        <dbReference type="ChEBI" id="CHEBI:33019"/>
    </ligand>
</feature>
<dbReference type="InterPro" id="IPR050929">
    <property type="entry name" value="PFKA"/>
</dbReference>
<dbReference type="GO" id="GO:0047334">
    <property type="term" value="F:diphosphate-fructose-6-phosphate 1-phosphotransferase activity"/>
    <property type="evidence" value="ECO:0007669"/>
    <property type="project" value="UniProtKB-EC"/>
</dbReference>
<accession>A0A1R3TH32</accession>
<dbReference type="RefSeq" id="WP_077117480.1">
    <property type="nucleotide sequence ID" value="NZ_FMUE01000001.1"/>
</dbReference>
<evidence type="ECO:0000313" key="11">
    <source>
        <dbReference type="Proteomes" id="UP000187891"/>
    </source>
</evidence>